<keyword evidence="2" id="KW-1185">Reference proteome</keyword>
<dbReference type="Pfam" id="PF13177">
    <property type="entry name" value="DNA_pol3_delta2"/>
    <property type="match status" value="1"/>
</dbReference>
<evidence type="ECO:0000313" key="2">
    <source>
        <dbReference type="Proteomes" id="UP001209076"/>
    </source>
</evidence>
<organism evidence="1 2">
    <name type="scientific">Paracholeplasma vituli</name>
    <dbReference type="NCBI Taxonomy" id="69473"/>
    <lineage>
        <taxon>Bacteria</taxon>
        <taxon>Bacillati</taxon>
        <taxon>Mycoplasmatota</taxon>
        <taxon>Mollicutes</taxon>
        <taxon>Acholeplasmatales</taxon>
        <taxon>Acholeplasmataceae</taxon>
        <taxon>Paracholeplasma</taxon>
    </lineage>
</organism>
<protein>
    <submittedName>
        <fullName evidence="1">AAA family ATPase</fullName>
    </submittedName>
</protein>
<proteinExistence type="predicted"/>
<dbReference type="Proteomes" id="UP001209076">
    <property type="component" value="Unassembled WGS sequence"/>
</dbReference>
<dbReference type="EMBL" id="JAOEGN010000002">
    <property type="protein sequence ID" value="MCU0104296.1"/>
    <property type="molecule type" value="Genomic_DNA"/>
</dbReference>
<name>A0ABT2PV41_9MOLU</name>
<gene>
    <name evidence="1" type="ORF">N7603_01345</name>
</gene>
<dbReference type="RefSeq" id="WP_262095520.1">
    <property type="nucleotide sequence ID" value="NZ_JAOEGN010000002.1"/>
</dbReference>
<evidence type="ECO:0000313" key="1">
    <source>
        <dbReference type="EMBL" id="MCU0104296.1"/>
    </source>
</evidence>
<reference evidence="2" key="1">
    <citation type="submission" date="2023-07" db="EMBL/GenBank/DDBJ databases">
        <title>Novel Mycoplasma species identified in domestic and wild animals.</title>
        <authorList>
            <person name="Volokhov D.V."/>
            <person name="Furtak V.A."/>
            <person name="Zagorodnyaya T.A."/>
        </authorList>
    </citation>
    <scope>NUCLEOTIDE SEQUENCE [LARGE SCALE GENOMIC DNA]</scope>
    <source>
        <strain evidence="2">92-19</strain>
    </source>
</reference>
<dbReference type="PANTHER" id="PTHR11669">
    <property type="entry name" value="REPLICATION FACTOR C / DNA POLYMERASE III GAMMA-TAU SUBUNIT"/>
    <property type="match status" value="1"/>
</dbReference>
<sequence length="322" mass="36934">MPEIKQQVAFIPNIKQHVILEQFKKAIHKDRLSHLYLFTGPKGSGKKELAFEIANALLIKKPEGAQILKDNGHVNLMFIEPAGQNIKKEQIADLQSEFSKTSLTSGARVYIIDEVDKLSTAAANGLLKFLEEPLSKQTIGFLLSDNPEQVLPTIQSRSQIIYLKPRSERELTDELKQEGIDPYLAEFLPYLNKDKALVLAMAKSDQMIELSNALKNYHKAMLKEEPLWVLFETKMGIIRSDKAILMQFLELLMIYYLDLLKTKNQEIIAFEVFSSEYEEIANRLPMADILSHLKQIQTILYRLNYNINIEMALTQLVLDLQR</sequence>
<dbReference type="InterPro" id="IPR001270">
    <property type="entry name" value="ClpA/B"/>
</dbReference>
<dbReference type="InterPro" id="IPR050238">
    <property type="entry name" value="DNA_Rep/Repair_Clamp_Loader"/>
</dbReference>
<dbReference type="Gene3D" id="3.40.50.300">
    <property type="entry name" value="P-loop containing nucleotide triphosphate hydrolases"/>
    <property type="match status" value="1"/>
</dbReference>
<dbReference type="SUPFAM" id="SSF52540">
    <property type="entry name" value="P-loop containing nucleoside triphosphate hydrolases"/>
    <property type="match status" value="1"/>
</dbReference>
<dbReference type="InterPro" id="IPR027417">
    <property type="entry name" value="P-loop_NTPase"/>
</dbReference>
<comment type="caution">
    <text evidence="1">The sequence shown here is derived from an EMBL/GenBank/DDBJ whole genome shotgun (WGS) entry which is preliminary data.</text>
</comment>
<dbReference type="PANTHER" id="PTHR11669:SF8">
    <property type="entry name" value="DNA POLYMERASE III SUBUNIT DELTA"/>
    <property type="match status" value="1"/>
</dbReference>
<dbReference type="PRINTS" id="PR00300">
    <property type="entry name" value="CLPPROTEASEA"/>
</dbReference>
<accession>A0ABT2PV41</accession>